<dbReference type="Ensembl" id="ENSPLAT00000017199.1">
    <property type="protein sequence ID" value="ENSPLAP00000025778.1"/>
    <property type="gene ID" value="ENSPLAG00000013076.1"/>
</dbReference>
<dbReference type="STRING" id="48699.ENSPLAP00000025778"/>
<proteinExistence type="predicted"/>
<dbReference type="AlphaFoldDB" id="A0A3B3VL81"/>
<dbReference type="Proteomes" id="UP000261500">
    <property type="component" value="Unplaced"/>
</dbReference>
<evidence type="ECO:0000313" key="2">
    <source>
        <dbReference type="Proteomes" id="UP000261500"/>
    </source>
</evidence>
<evidence type="ECO:0000313" key="1">
    <source>
        <dbReference type="Ensembl" id="ENSPLAP00000025778.1"/>
    </source>
</evidence>
<keyword evidence="2" id="KW-1185">Reference proteome</keyword>
<reference evidence="1" key="2">
    <citation type="submission" date="2025-09" db="UniProtKB">
        <authorList>
            <consortium name="Ensembl"/>
        </authorList>
    </citation>
    <scope>IDENTIFICATION</scope>
</reference>
<protein>
    <submittedName>
        <fullName evidence="1">Uncharacterized protein</fullName>
    </submittedName>
</protein>
<sequence>MTTCDIWLKWLRGIPPVSNHFLEMSLPYCQTKSQHNYFYPATFIFQMSSLKSKQKSNVSFVCTNLGSKADSEITGDEGRDLYRCKAEGFLLYVNQSLIDVFNQPYLIFILYKEYKKRKCSISYDMPDLKHQCTKSLFSPEVCCIPSLLQAVNILSAVDFPQSTISLMKQRFVLELTSS</sequence>
<name>A0A3B3VL81_9TELE</name>
<reference evidence="1" key="1">
    <citation type="submission" date="2025-08" db="UniProtKB">
        <authorList>
            <consortium name="Ensembl"/>
        </authorList>
    </citation>
    <scope>IDENTIFICATION</scope>
</reference>
<organism evidence="1 2">
    <name type="scientific">Poecilia latipinna</name>
    <name type="common">sailfin molly</name>
    <dbReference type="NCBI Taxonomy" id="48699"/>
    <lineage>
        <taxon>Eukaryota</taxon>
        <taxon>Metazoa</taxon>
        <taxon>Chordata</taxon>
        <taxon>Craniata</taxon>
        <taxon>Vertebrata</taxon>
        <taxon>Euteleostomi</taxon>
        <taxon>Actinopterygii</taxon>
        <taxon>Neopterygii</taxon>
        <taxon>Teleostei</taxon>
        <taxon>Neoteleostei</taxon>
        <taxon>Acanthomorphata</taxon>
        <taxon>Ovalentaria</taxon>
        <taxon>Atherinomorphae</taxon>
        <taxon>Cyprinodontiformes</taxon>
        <taxon>Poeciliidae</taxon>
        <taxon>Poeciliinae</taxon>
        <taxon>Poecilia</taxon>
    </lineage>
</organism>
<accession>A0A3B3VL81</accession>
<dbReference type="GeneTree" id="ENSGT00940000179639"/>